<dbReference type="Proteomes" id="UP000237000">
    <property type="component" value="Unassembled WGS sequence"/>
</dbReference>
<keyword evidence="2" id="KW-1185">Reference proteome</keyword>
<protein>
    <submittedName>
        <fullName evidence="1">Uncharacterized protein</fullName>
    </submittedName>
</protein>
<reference evidence="2" key="1">
    <citation type="submission" date="2016-06" db="EMBL/GenBank/DDBJ databases">
        <title>Parallel loss of symbiosis genes in relatives of nitrogen-fixing non-legume Parasponia.</title>
        <authorList>
            <person name="Van Velzen R."/>
            <person name="Holmer R."/>
            <person name="Bu F."/>
            <person name="Rutten L."/>
            <person name="Van Zeijl A."/>
            <person name="Liu W."/>
            <person name="Santuari L."/>
            <person name="Cao Q."/>
            <person name="Sharma T."/>
            <person name="Shen D."/>
            <person name="Roswanjaya Y."/>
            <person name="Wardhani T."/>
            <person name="Kalhor M.S."/>
            <person name="Jansen J."/>
            <person name="Van den Hoogen J."/>
            <person name="Gungor B."/>
            <person name="Hartog M."/>
            <person name="Hontelez J."/>
            <person name="Verver J."/>
            <person name="Yang W.-C."/>
            <person name="Schijlen E."/>
            <person name="Repin R."/>
            <person name="Schilthuizen M."/>
            <person name="Schranz E."/>
            <person name="Heidstra R."/>
            <person name="Miyata K."/>
            <person name="Fedorova E."/>
            <person name="Kohlen W."/>
            <person name="Bisseling T."/>
            <person name="Smit S."/>
            <person name="Geurts R."/>
        </authorList>
    </citation>
    <scope>NUCLEOTIDE SEQUENCE [LARGE SCALE GENOMIC DNA]</scope>
    <source>
        <strain evidence="2">cv. RG33-2</strain>
    </source>
</reference>
<organism evidence="1 2">
    <name type="scientific">Trema orientale</name>
    <name type="common">Charcoal tree</name>
    <name type="synonym">Celtis orientalis</name>
    <dbReference type="NCBI Taxonomy" id="63057"/>
    <lineage>
        <taxon>Eukaryota</taxon>
        <taxon>Viridiplantae</taxon>
        <taxon>Streptophyta</taxon>
        <taxon>Embryophyta</taxon>
        <taxon>Tracheophyta</taxon>
        <taxon>Spermatophyta</taxon>
        <taxon>Magnoliopsida</taxon>
        <taxon>eudicotyledons</taxon>
        <taxon>Gunneridae</taxon>
        <taxon>Pentapetalae</taxon>
        <taxon>rosids</taxon>
        <taxon>fabids</taxon>
        <taxon>Rosales</taxon>
        <taxon>Cannabaceae</taxon>
        <taxon>Trema</taxon>
    </lineage>
</organism>
<evidence type="ECO:0000313" key="1">
    <source>
        <dbReference type="EMBL" id="POO02045.1"/>
    </source>
</evidence>
<evidence type="ECO:0000313" key="2">
    <source>
        <dbReference type="Proteomes" id="UP000237000"/>
    </source>
</evidence>
<dbReference type="AlphaFoldDB" id="A0A2P5FW95"/>
<gene>
    <name evidence="1" type="ORF">TorRG33x02_018290</name>
</gene>
<dbReference type="EMBL" id="JXTC01000005">
    <property type="protein sequence ID" value="POO02045.1"/>
    <property type="molecule type" value="Genomic_DNA"/>
</dbReference>
<dbReference type="InParanoid" id="A0A2P5FW95"/>
<comment type="caution">
    <text evidence="1">The sequence shown here is derived from an EMBL/GenBank/DDBJ whole genome shotgun (WGS) entry which is preliminary data.</text>
</comment>
<name>A0A2P5FW95_TREOI</name>
<accession>A0A2P5FW95</accession>
<proteinExistence type="predicted"/>
<sequence length="72" mass="8037">MALDSRLAASASILLQPQTKDTPWSSPAGKTRPQLQLRFQLPLLLKKTRPTLKTSNTFAKSKGSLSFFIFFL</sequence>